<comment type="cofactor">
    <cofactor evidence="1">
        <name>FAD</name>
        <dbReference type="ChEBI" id="CHEBI:57692"/>
    </cofactor>
</comment>
<reference evidence="7 8" key="1">
    <citation type="submission" date="2017-11" db="EMBL/GenBank/DDBJ databases">
        <title>Reclassification of Bisgaard taxon 5 as Caviibacterium pharyngocola gen. nov., sp. nov.</title>
        <authorList>
            <person name="Christensen H."/>
        </authorList>
    </citation>
    <scope>NUCLEOTIDE SEQUENCE [LARGE SCALE GENOMIC DNA]</scope>
    <source>
        <strain evidence="7 8">7_3</strain>
    </source>
</reference>
<evidence type="ECO:0000256" key="2">
    <source>
        <dbReference type="ARBA" id="ARBA00005272"/>
    </source>
</evidence>
<dbReference type="Gene3D" id="3.50.50.100">
    <property type="match status" value="1"/>
</dbReference>
<dbReference type="SUPFAM" id="SSF51905">
    <property type="entry name" value="FAD/NAD(P)-binding domain"/>
    <property type="match status" value="1"/>
</dbReference>
<name>A0A2M8RWL1_9PAST</name>
<dbReference type="GO" id="GO:0019646">
    <property type="term" value="P:aerobic electron transport chain"/>
    <property type="evidence" value="ECO:0007669"/>
    <property type="project" value="TreeGrafter"/>
</dbReference>
<dbReference type="OrthoDB" id="9781621at2"/>
<proteinExistence type="inferred from homology"/>
<dbReference type="Proteomes" id="UP000230282">
    <property type="component" value="Unassembled WGS sequence"/>
</dbReference>
<keyword evidence="8" id="KW-1185">Reference proteome</keyword>
<keyword evidence="5" id="KW-0560">Oxidoreductase</keyword>
<evidence type="ECO:0000256" key="1">
    <source>
        <dbReference type="ARBA" id="ARBA00001974"/>
    </source>
</evidence>
<evidence type="ECO:0000256" key="4">
    <source>
        <dbReference type="ARBA" id="ARBA00022827"/>
    </source>
</evidence>
<dbReference type="Pfam" id="PF07992">
    <property type="entry name" value="Pyr_redox_2"/>
    <property type="match status" value="1"/>
</dbReference>
<evidence type="ECO:0000313" key="7">
    <source>
        <dbReference type="EMBL" id="PJG83263.1"/>
    </source>
</evidence>
<dbReference type="InterPro" id="IPR051169">
    <property type="entry name" value="NADH-Q_oxidoreductase"/>
</dbReference>
<dbReference type="AlphaFoldDB" id="A0A2M8RWL1"/>
<dbReference type="InterPro" id="IPR036188">
    <property type="entry name" value="FAD/NAD-bd_sf"/>
</dbReference>
<comment type="similarity">
    <text evidence="2">Belongs to the NADH dehydrogenase family.</text>
</comment>
<organism evidence="7 8">
    <name type="scientific">Caviibacterium pharyngocola</name>
    <dbReference type="NCBI Taxonomy" id="28159"/>
    <lineage>
        <taxon>Bacteria</taxon>
        <taxon>Pseudomonadati</taxon>
        <taxon>Pseudomonadota</taxon>
        <taxon>Gammaproteobacteria</taxon>
        <taxon>Pasteurellales</taxon>
        <taxon>Pasteurellaceae</taxon>
        <taxon>Caviibacterium</taxon>
    </lineage>
</organism>
<dbReference type="GO" id="GO:0003955">
    <property type="term" value="F:NAD(P)H dehydrogenase (quinone) activity"/>
    <property type="evidence" value="ECO:0007669"/>
    <property type="project" value="TreeGrafter"/>
</dbReference>
<dbReference type="RefSeq" id="WP_100296386.1">
    <property type="nucleotide sequence ID" value="NZ_PHGZ01000009.1"/>
</dbReference>
<evidence type="ECO:0000256" key="3">
    <source>
        <dbReference type="ARBA" id="ARBA00022630"/>
    </source>
</evidence>
<dbReference type="PANTHER" id="PTHR42913">
    <property type="entry name" value="APOPTOSIS-INDUCING FACTOR 1"/>
    <property type="match status" value="1"/>
</dbReference>
<evidence type="ECO:0000259" key="6">
    <source>
        <dbReference type="Pfam" id="PF07992"/>
    </source>
</evidence>
<accession>A0A2M8RWL1</accession>
<dbReference type="PRINTS" id="PR00411">
    <property type="entry name" value="PNDRDTASEI"/>
</dbReference>
<sequence>MKTIVIVGGGAGGLELATSLGEKLGRRKKARVILIDRNSTHLWKPLLHEVATGSLDDDIDAVSYRAHAKNHHFEFQQGTLNGLNRERKTVTLAPIYNADNELLVDERHIAYDTLVLAIGSKSNDFGTPGVAQHCIFLDSAEQAKIFHQRMMELFLKFANNNEKEVHIAIVGGGATGIELSAELYNTAKHLHHYGFGKLNNTSLKVTLLEAGERLLPALSERISAAAQKELQALGVEVRTGTPVTEAVENGLITKDGDTLYADLMVWAAGVKAADIIKTFGLTTNRLNQIEVRETLQSKDDDDIFVIGDCAALMQADGKLVPPRAQAAHQMATACKKNILAQLADKPLKPFVFHDYGSLVSFSKFGTVGNLMGNLTKGSMFVEGKIARIVYLSLYRMHQAALHGCFKTGLILLVGSINRLLRPSMKLH</sequence>
<keyword evidence="3" id="KW-0285">Flavoprotein</keyword>
<feature type="domain" description="FAD/NAD(P)-binding" evidence="6">
    <location>
        <begin position="3"/>
        <end position="331"/>
    </location>
</feature>
<evidence type="ECO:0000256" key="5">
    <source>
        <dbReference type="ARBA" id="ARBA00023002"/>
    </source>
</evidence>
<dbReference type="PANTHER" id="PTHR42913:SF3">
    <property type="entry name" value="64 KDA MITOCHONDRIAL NADH DEHYDROGENASE (EUROFUNG)"/>
    <property type="match status" value="1"/>
</dbReference>
<evidence type="ECO:0000313" key="8">
    <source>
        <dbReference type="Proteomes" id="UP000230282"/>
    </source>
</evidence>
<keyword evidence="4" id="KW-0274">FAD</keyword>
<protein>
    <submittedName>
        <fullName evidence="7">FAD-dependent oxidoreductase</fullName>
    </submittedName>
</protein>
<dbReference type="InterPro" id="IPR023753">
    <property type="entry name" value="FAD/NAD-binding_dom"/>
</dbReference>
<dbReference type="EMBL" id="PHGZ01000009">
    <property type="protein sequence ID" value="PJG83263.1"/>
    <property type="molecule type" value="Genomic_DNA"/>
</dbReference>
<dbReference type="FunFam" id="3.50.50.100:FF:000001">
    <property type="entry name" value="NADH dehydrogenase"/>
    <property type="match status" value="1"/>
</dbReference>
<comment type="caution">
    <text evidence="7">The sequence shown here is derived from an EMBL/GenBank/DDBJ whole genome shotgun (WGS) entry which is preliminary data.</text>
</comment>
<gene>
    <name evidence="7" type="ORF">CVP04_04795</name>
</gene>
<dbReference type="PRINTS" id="PR00368">
    <property type="entry name" value="FADPNR"/>
</dbReference>